<sequence>MKTRSLSILVLAAMPLALPATAQPKGCPPGLAKKDPACVPPGLAKKGVKAPDRDRHYITDDYVILVDPMRYGLEPDRTYYRLGDEVVRVDRETGEILNFIGSLAALLD</sequence>
<protein>
    <submittedName>
        <fullName evidence="2">Excinuclease ABC subunit A</fullName>
    </submittedName>
</protein>
<dbReference type="RefSeq" id="WP_043139584.1">
    <property type="nucleotide sequence ID" value="NZ_JSUQ01000006.1"/>
</dbReference>
<reference evidence="2 3" key="1">
    <citation type="submission" date="2014-10" db="EMBL/GenBank/DDBJ databases">
        <title>Genome sequence of Ponticoccus sp. strain UMTAT08 isolated from clonal culture of toxic dinoflagellate Alexandrium tamiyavanichii.</title>
        <authorList>
            <person name="Gan H.Y."/>
            <person name="Muhd D.-D."/>
            <person name="Mohd Noor M.E."/>
            <person name="Yeong Y.S."/>
            <person name="Usup G."/>
        </authorList>
    </citation>
    <scope>NUCLEOTIDE SEQUENCE [LARGE SCALE GENOMIC DNA]</scope>
    <source>
        <strain evidence="2 3">UMTAT08</strain>
    </source>
</reference>
<keyword evidence="1" id="KW-0732">Signal</keyword>
<accession>A0A0B3S3S2</accession>
<dbReference type="Proteomes" id="UP000030960">
    <property type="component" value="Unassembled WGS sequence"/>
</dbReference>
<dbReference type="OrthoDB" id="7666115at2"/>
<dbReference type="AlphaFoldDB" id="A0A0B3S3S2"/>
<feature type="signal peptide" evidence="1">
    <location>
        <begin position="1"/>
        <end position="22"/>
    </location>
</feature>
<keyword evidence="3" id="KW-1185">Reference proteome</keyword>
<gene>
    <name evidence="2" type="ORF">OA50_01621</name>
</gene>
<dbReference type="PATRIC" id="fig|1515334.3.peg.1623"/>
<feature type="chain" id="PRO_5002098838" evidence="1">
    <location>
        <begin position="23"/>
        <end position="108"/>
    </location>
</feature>
<organism evidence="2 3">
    <name type="scientific">Mameliella alba</name>
    <dbReference type="NCBI Taxonomy" id="561184"/>
    <lineage>
        <taxon>Bacteria</taxon>
        <taxon>Pseudomonadati</taxon>
        <taxon>Pseudomonadota</taxon>
        <taxon>Alphaproteobacteria</taxon>
        <taxon>Rhodobacterales</taxon>
        <taxon>Roseobacteraceae</taxon>
        <taxon>Mameliella</taxon>
    </lineage>
</organism>
<evidence type="ECO:0000313" key="3">
    <source>
        <dbReference type="Proteomes" id="UP000030960"/>
    </source>
</evidence>
<name>A0A0B3S3S2_9RHOB</name>
<proteinExistence type="predicted"/>
<evidence type="ECO:0000256" key="1">
    <source>
        <dbReference type="SAM" id="SignalP"/>
    </source>
</evidence>
<comment type="caution">
    <text evidence="2">The sequence shown here is derived from an EMBL/GenBank/DDBJ whole genome shotgun (WGS) entry which is preliminary data.</text>
</comment>
<dbReference type="Gene3D" id="3.10.450.160">
    <property type="entry name" value="inner membrane protein cigr"/>
    <property type="match status" value="1"/>
</dbReference>
<dbReference type="EMBL" id="JSUQ01000006">
    <property type="protein sequence ID" value="KHQ53633.1"/>
    <property type="molecule type" value="Genomic_DNA"/>
</dbReference>
<evidence type="ECO:0000313" key="2">
    <source>
        <dbReference type="EMBL" id="KHQ53633.1"/>
    </source>
</evidence>